<accession>A0A2H1VJ28</accession>
<gene>
    <name evidence="2" type="ORF">SFRICE_030881</name>
</gene>
<dbReference type="AlphaFoldDB" id="A0A2H1VJ28"/>
<feature type="transmembrane region" description="Helical" evidence="1">
    <location>
        <begin position="153"/>
        <end position="172"/>
    </location>
</feature>
<name>A0A2H1VJ28_SPOFR</name>
<reference evidence="2" key="1">
    <citation type="submission" date="2016-07" db="EMBL/GenBank/DDBJ databases">
        <authorList>
            <person name="Bretaudeau A."/>
        </authorList>
    </citation>
    <scope>NUCLEOTIDE SEQUENCE</scope>
    <source>
        <strain evidence="2">Rice</strain>
        <tissue evidence="2">Whole body</tissue>
    </source>
</reference>
<keyword evidence="1" id="KW-0812">Transmembrane</keyword>
<protein>
    <submittedName>
        <fullName evidence="2">SFRICE_030881</fullName>
    </submittedName>
</protein>
<keyword evidence="1" id="KW-1133">Transmembrane helix</keyword>
<sequence length="179" mass="20572">MHLELIVIAEALSYINSLDGDRFVIFCDSKSALLHLIHSNLSVRGLPLAYSNEEADRLANEAGSDGDLYTCAPWHTELLPLVRESCYKVWSEYFVKREGGMNRHEIVTALGLRFGQMPLNRFGFLMRRIESPNCAVCAVIEDVRRRRGSFREIRFLILIFILASPLVFIHRLRLDLCFI</sequence>
<keyword evidence="1" id="KW-0472">Membrane</keyword>
<proteinExistence type="predicted"/>
<dbReference type="EMBL" id="ODYU01002569">
    <property type="protein sequence ID" value="SOQ40254.1"/>
    <property type="molecule type" value="Genomic_DNA"/>
</dbReference>
<evidence type="ECO:0000256" key="1">
    <source>
        <dbReference type="SAM" id="Phobius"/>
    </source>
</evidence>
<evidence type="ECO:0000313" key="2">
    <source>
        <dbReference type="EMBL" id="SOQ40254.1"/>
    </source>
</evidence>
<organism evidence="2">
    <name type="scientific">Spodoptera frugiperda</name>
    <name type="common">Fall armyworm</name>
    <dbReference type="NCBI Taxonomy" id="7108"/>
    <lineage>
        <taxon>Eukaryota</taxon>
        <taxon>Metazoa</taxon>
        <taxon>Ecdysozoa</taxon>
        <taxon>Arthropoda</taxon>
        <taxon>Hexapoda</taxon>
        <taxon>Insecta</taxon>
        <taxon>Pterygota</taxon>
        <taxon>Neoptera</taxon>
        <taxon>Endopterygota</taxon>
        <taxon>Lepidoptera</taxon>
        <taxon>Glossata</taxon>
        <taxon>Ditrysia</taxon>
        <taxon>Noctuoidea</taxon>
        <taxon>Noctuidae</taxon>
        <taxon>Amphipyrinae</taxon>
        <taxon>Spodoptera</taxon>
    </lineage>
</organism>